<feature type="compositionally biased region" description="Polar residues" evidence="6">
    <location>
        <begin position="332"/>
        <end position="347"/>
    </location>
</feature>
<dbReference type="InterPro" id="IPR006012">
    <property type="entry name" value="Syntaxin/epimorphin_CS"/>
</dbReference>
<feature type="region of interest" description="Disordered" evidence="6">
    <location>
        <begin position="312"/>
        <end position="374"/>
    </location>
</feature>
<dbReference type="GO" id="GO:0006887">
    <property type="term" value="P:exocytosis"/>
    <property type="evidence" value="ECO:0007669"/>
    <property type="project" value="TreeGrafter"/>
</dbReference>
<dbReference type="GO" id="GO:0048278">
    <property type="term" value="P:vesicle docking"/>
    <property type="evidence" value="ECO:0007669"/>
    <property type="project" value="TreeGrafter"/>
</dbReference>
<dbReference type="InterPro" id="IPR045242">
    <property type="entry name" value="Syntaxin"/>
</dbReference>
<dbReference type="EMBL" id="JADGKB010000025">
    <property type="protein sequence ID" value="KAJ3258653.1"/>
    <property type="molecule type" value="Genomic_DNA"/>
</dbReference>
<evidence type="ECO:0000256" key="4">
    <source>
        <dbReference type="ARBA" id="ARBA00022989"/>
    </source>
</evidence>
<gene>
    <name evidence="9" type="primary">SSO2_2</name>
    <name evidence="9" type="ORF">HK103_003442</name>
</gene>
<proteinExistence type="inferred from homology"/>
<sequence>MRDRTLDLQPANGEPVEDVESSKKKGKKGKDKNVESPTNTAATMNQFFEEIANLKESIATIKISVEEIRTIHDRTLNNVTSEKEGAEIARELDAAMDKTNKQTTYVRNKLKGKYVFISEMDAMNKSLQKKDPTSTDNSIRTSQDRMQRQALIEKMTDGEHGQMFAKQIVNTGQRQEAKRALEDIQNKHKEVVKIEKSILELQQLFMDMAVMVAAQGEMINQIAVHVDSAVNDTEAGVQALTKAVKTQKKTRKKMCIIIFLIVAIIAVCVAVPSVLSKSQLTDRGSAYILIRRLTSLNKWLRFMASNEALELPKPEEEKSKKSPSLFRKFTSKSKSNTPNQSNESLNTEGEENKESTSKKALFGKKSKKEGKVAPEVSKVPPTIENFFEQVASIKESLTTIRFLINEIEEIHHKSMQVISDEQGEGNKGFIKEISAELDKKMERLKSVQTYVRETLKDIEKGTKQLKPGDANIPIRKSQYEVLVKNFVQLLEDFKNVQEKYQTKFTERMKKSALIVKPNATPAEVENMIQGQMFTHKVDNAAQKAEARNALEEINRTHKDVLKIESSIKELHQLFVDMAVLVVAQGDYIDNANKHVQNAVTDVEKGVESLEKAVHSQKKTRKRMFCIALLLVILIAIGVAIPAALHSF</sequence>
<dbReference type="GO" id="GO:0005484">
    <property type="term" value="F:SNAP receptor activity"/>
    <property type="evidence" value="ECO:0007669"/>
    <property type="project" value="InterPro"/>
</dbReference>
<comment type="caution">
    <text evidence="9">The sequence shown here is derived from an EMBL/GenBank/DDBJ whole genome shotgun (WGS) entry which is preliminary data.</text>
</comment>
<dbReference type="Proteomes" id="UP001210925">
    <property type="component" value="Unassembled WGS sequence"/>
</dbReference>
<dbReference type="InterPro" id="IPR010989">
    <property type="entry name" value="SNARE"/>
</dbReference>
<dbReference type="InterPro" id="IPR000727">
    <property type="entry name" value="T_SNARE_dom"/>
</dbReference>
<comment type="subcellular location">
    <subcellularLocation>
        <location evidence="1">Membrane</location>
        <topology evidence="1">Single-pass type IV membrane protein</topology>
    </subcellularLocation>
</comment>
<evidence type="ECO:0000256" key="2">
    <source>
        <dbReference type="ARBA" id="ARBA00009063"/>
    </source>
</evidence>
<keyword evidence="10" id="KW-1185">Reference proteome</keyword>
<feature type="transmembrane region" description="Helical" evidence="7">
    <location>
        <begin position="256"/>
        <end position="275"/>
    </location>
</feature>
<dbReference type="Pfam" id="PF05739">
    <property type="entry name" value="SNARE"/>
    <property type="match status" value="2"/>
</dbReference>
<name>A0AAD5Y443_9FUNG</name>
<protein>
    <submittedName>
        <fullName evidence="9">Plasma membrane t-SNARE, secretory vesicle fusion</fullName>
    </submittedName>
</protein>
<feature type="transmembrane region" description="Helical" evidence="7">
    <location>
        <begin position="624"/>
        <end position="644"/>
    </location>
</feature>
<dbReference type="PROSITE" id="PS50192">
    <property type="entry name" value="T_SNARE"/>
    <property type="match status" value="2"/>
</dbReference>
<dbReference type="GO" id="GO:0006886">
    <property type="term" value="P:intracellular protein transport"/>
    <property type="evidence" value="ECO:0007669"/>
    <property type="project" value="InterPro"/>
</dbReference>
<feature type="domain" description="T-SNARE coiled-coil homology" evidence="8">
    <location>
        <begin position="550"/>
        <end position="612"/>
    </location>
</feature>
<dbReference type="CDD" id="cd15848">
    <property type="entry name" value="SNARE_syntaxin1-like"/>
    <property type="match status" value="2"/>
</dbReference>
<evidence type="ECO:0000256" key="1">
    <source>
        <dbReference type="ARBA" id="ARBA00004211"/>
    </source>
</evidence>
<dbReference type="PROSITE" id="PS00914">
    <property type="entry name" value="SYNTAXIN"/>
    <property type="match status" value="1"/>
</dbReference>
<dbReference type="Gene3D" id="1.20.58.70">
    <property type="match status" value="2"/>
</dbReference>
<feature type="domain" description="T-SNARE coiled-coil homology" evidence="8">
    <location>
        <begin position="181"/>
        <end position="243"/>
    </location>
</feature>
<dbReference type="GO" id="GO:0031201">
    <property type="term" value="C:SNARE complex"/>
    <property type="evidence" value="ECO:0007669"/>
    <property type="project" value="TreeGrafter"/>
</dbReference>
<comment type="similarity">
    <text evidence="2">Belongs to the syntaxin family.</text>
</comment>
<evidence type="ECO:0000256" key="7">
    <source>
        <dbReference type="SAM" id="Phobius"/>
    </source>
</evidence>
<dbReference type="GO" id="GO:0006906">
    <property type="term" value="P:vesicle fusion"/>
    <property type="evidence" value="ECO:0007669"/>
    <property type="project" value="TreeGrafter"/>
</dbReference>
<dbReference type="InterPro" id="IPR006011">
    <property type="entry name" value="Syntaxin_N"/>
</dbReference>
<evidence type="ECO:0000259" key="8">
    <source>
        <dbReference type="PROSITE" id="PS50192"/>
    </source>
</evidence>
<dbReference type="Gene3D" id="1.20.5.110">
    <property type="match status" value="2"/>
</dbReference>
<evidence type="ECO:0000313" key="9">
    <source>
        <dbReference type="EMBL" id="KAJ3258653.1"/>
    </source>
</evidence>
<dbReference type="SUPFAM" id="SSF47661">
    <property type="entry name" value="t-snare proteins"/>
    <property type="match status" value="2"/>
</dbReference>
<dbReference type="GO" id="GO:0005886">
    <property type="term" value="C:plasma membrane"/>
    <property type="evidence" value="ECO:0007669"/>
    <property type="project" value="TreeGrafter"/>
</dbReference>
<dbReference type="Pfam" id="PF00804">
    <property type="entry name" value="Syntaxin"/>
    <property type="match status" value="1"/>
</dbReference>
<dbReference type="GO" id="GO:0000149">
    <property type="term" value="F:SNARE binding"/>
    <property type="evidence" value="ECO:0007669"/>
    <property type="project" value="TreeGrafter"/>
</dbReference>
<evidence type="ECO:0000256" key="3">
    <source>
        <dbReference type="ARBA" id="ARBA00022692"/>
    </source>
</evidence>
<evidence type="ECO:0000256" key="5">
    <source>
        <dbReference type="ARBA" id="ARBA00023136"/>
    </source>
</evidence>
<keyword evidence="4 7" id="KW-1133">Transmembrane helix</keyword>
<feature type="region of interest" description="Disordered" evidence="6">
    <location>
        <begin position="1"/>
        <end position="41"/>
    </location>
</feature>
<dbReference type="PANTHER" id="PTHR19957">
    <property type="entry name" value="SYNTAXIN"/>
    <property type="match status" value="1"/>
</dbReference>
<organism evidence="9 10">
    <name type="scientific">Boothiomyces macroporosus</name>
    <dbReference type="NCBI Taxonomy" id="261099"/>
    <lineage>
        <taxon>Eukaryota</taxon>
        <taxon>Fungi</taxon>
        <taxon>Fungi incertae sedis</taxon>
        <taxon>Chytridiomycota</taxon>
        <taxon>Chytridiomycota incertae sedis</taxon>
        <taxon>Chytridiomycetes</taxon>
        <taxon>Rhizophydiales</taxon>
        <taxon>Terramycetaceae</taxon>
        <taxon>Boothiomyces</taxon>
    </lineage>
</organism>
<evidence type="ECO:0000256" key="6">
    <source>
        <dbReference type="SAM" id="MobiDB-lite"/>
    </source>
</evidence>
<keyword evidence="3 7" id="KW-0812">Transmembrane</keyword>
<accession>A0AAD5Y443</accession>
<evidence type="ECO:0000313" key="10">
    <source>
        <dbReference type="Proteomes" id="UP001210925"/>
    </source>
</evidence>
<dbReference type="PANTHER" id="PTHR19957:SF307">
    <property type="entry name" value="PROTEIN SSO1-RELATED"/>
    <property type="match status" value="1"/>
</dbReference>
<reference evidence="9" key="1">
    <citation type="submission" date="2020-05" db="EMBL/GenBank/DDBJ databases">
        <title>Phylogenomic resolution of chytrid fungi.</title>
        <authorList>
            <person name="Stajich J.E."/>
            <person name="Amses K."/>
            <person name="Simmons R."/>
            <person name="Seto K."/>
            <person name="Myers J."/>
            <person name="Bonds A."/>
            <person name="Quandt C.A."/>
            <person name="Barry K."/>
            <person name="Liu P."/>
            <person name="Grigoriev I."/>
            <person name="Longcore J.E."/>
            <person name="James T.Y."/>
        </authorList>
    </citation>
    <scope>NUCLEOTIDE SEQUENCE</scope>
    <source>
        <strain evidence="9">PLAUS21</strain>
    </source>
</reference>
<dbReference type="SMART" id="SM00397">
    <property type="entry name" value="t_SNARE"/>
    <property type="match status" value="2"/>
</dbReference>
<dbReference type="GO" id="GO:0012505">
    <property type="term" value="C:endomembrane system"/>
    <property type="evidence" value="ECO:0007669"/>
    <property type="project" value="TreeGrafter"/>
</dbReference>
<keyword evidence="5 7" id="KW-0472">Membrane</keyword>
<dbReference type="AlphaFoldDB" id="A0AAD5Y443"/>